<feature type="region of interest" description="Disordered" evidence="1">
    <location>
        <begin position="1"/>
        <end position="37"/>
    </location>
</feature>
<dbReference type="AlphaFoldDB" id="A0A812CMN8"/>
<evidence type="ECO:0000256" key="1">
    <source>
        <dbReference type="SAM" id="MobiDB-lite"/>
    </source>
</evidence>
<sequence length="364" mass="40046">MGVGRPAKTNTRNPDLPGPTDKETDPISTTTETNLQPRTAKRPGHLLVSSHIWRWSQKLQTSLYTPNDYTAKPTLFKLRAANGSAINTYGERTLTLNIGVRRDFTWIFTVSNVKIPILGADYALAVHMNPIRHNYEFPCLSYNYFACLLKYSILTVFPGINYQNQHHQYREPPLVHVCKDMERIYQALTRTTTSAVKAWGPFHTTHNTEDNCPVSPRPLLIQHNHSDSTYSLGSGFTAPLNRNFSGNSSLAPGASSARNLLCNCANGISSSFSHSLSSSSSLRLGSIPASSEFPAGVRFTSLSLRRVVGLTSISSLPSLSLPERLYPPPLFPCYLSYSQAYSHSILSPARLLSLGTPVPAPLPA</sequence>
<comment type="caution">
    <text evidence="2">The sequence shown here is derived from an EMBL/GenBank/DDBJ whole genome shotgun (WGS) entry which is preliminary data.</text>
</comment>
<accession>A0A812CMN8</accession>
<dbReference type="OrthoDB" id="6151492at2759"/>
<reference evidence="2" key="1">
    <citation type="submission" date="2021-01" db="EMBL/GenBank/DDBJ databases">
        <authorList>
            <person name="Li R."/>
            <person name="Bekaert M."/>
        </authorList>
    </citation>
    <scope>NUCLEOTIDE SEQUENCE</scope>
    <source>
        <strain evidence="2">Farmed</strain>
    </source>
</reference>
<organism evidence="2 3">
    <name type="scientific">Acanthosepion pharaonis</name>
    <name type="common">Pharaoh cuttlefish</name>
    <name type="synonym">Sepia pharaonis</name>
    <dbReference type="NCBI Taxonomy" id="158019"/>
    <lineage>
        <taxon>Eukaryota</taxon>
        <taxon>Metazoa</taxon>
        <taxon>Spiralia</taxon>
        <taxon>Lophotrochozoa</taxon>
        <taxon>Mollusca</taxon>
        <taxon>Cephalopoda</taxon>
        <taxon>Coleoidea</taxon>
        <taxon>Decapodiformes</taxon>
        <taxon>Sepiida</taxon>
        <taxon>Sepiina</taxon>
        <taxon>Sepiidae</taxon>
        <taxon>Acanthosepion</taxon>
    </lineage>
</organism>
<name>A0A812CMN8_ACAPH</name>
<protein>
    <submittedName>
        <fullName evidence="2">Uncharacterized protein</fullName>
    </submittedName>
</protein>
<keyword evidence="3" id="KW-1185">Reference proteome</keyword>
<proteinExistence type="predicted"/>
<dbReference type="EMBL" id="CAHIKZ030001612">
    <property type="protein sequence ID" value="CAE1269582.1"/>
    <property type="molecule type" value="Genomic_DNA"/>
</dbReference>
<evidence type="ECO:0000313" key="3">
    <source>
        <dbReference type="Proteomes" id="UP000597762"/>
    </source>
</evidence>
<evidence type="ECO:0000313" key="2">
    <source>
        <dbReference type="EMBL" id="CAE1269582.1"/>
    </source>
</evidence>
<gene>
    <name evidence="2" type="ORF">SPHA_36648</name>
</gene>
<dbReference type="Proteomes" id="UP000597762">
    <property type="component" value="Unassembled WGS sequence"/>
</dbReference>
<feature type="compositionally biased region" description="Polar residues" evidence="1">
    <location>
        <begin position="26"/>
        <end position="37"/>
    </location>
</feature>